<accession>A0AB39ZSN1</accession>
<dbReference type="GeneID" id="108019055"/>
<dbReference type="AlphaFoldDB" id="A0AB39ZSN1"/>
<protein>
    <submittedName>
        <fullName evidence="4">Uncharacterized protein</fullName>
    </submittedName>
</protein>
<feature type="signal peptide" evidence="2">
    <location>
        <begin position="1"/>
        <end position="24"/>
    </location>
</feature>
<dbReference type="Proteomes" id="UP001652628">
    <property type="component" value="Chromosome X"/>
</dbReference>
<keyword evidence="3" id="KW-1185">Reference proteome</keyword>
<dbReference type="RefSeq" id="XP_016942169.2">
    <property type="nucleotide sequence ID" value="XM_017086680.4"/>
</dbReference>
<name>A0AB39ZSN1_DROSZ</name>
<organism evidence="3 4">
    <name type="scientific">Drosophila suzukii</name>
    <name type="common">Spotted-wing drosophila fruit fly</name>
    <dbReference type="NCBI Taxonomy" id="28584"/>
    <lineage>
        <taxon>Eukaryota</taxon>
        <taxon>Metazoa</taxon>
        <taxon>Ecdysozoa</taxon>
        <taxon>Arthropoda</taxon>
        <taxon>Hexapoda</taxon>
        <taxon>Insecta</taxon>
        <taxon>Pterygota</taxon>
        <taxon>Neoptera</taxon>
        <taxon>Endopterygota</taxon>
        <taxon>Diptera</taxon>
        <taxon>Brachycera</taxon>
        <taxon>Muscomorpha</taxon>
        <taxon>Ephydroidea</taxon>
        <taxon>Drosophilidae</taxon>
        <taxon>Drosophila</taxon>
        <taxon>Sophophora</taxon>
    </lineage>
</organism>
<keyword evidence="2" id="KW-0732">Signal</keyword>
<reference evidence="4" key="1">
    <citation type="submission" date="2025-08" db="UniProtKB">
        <authorList>
            <consortium name="RefSeq"/>
        </authorList>
    </citation>
    <scope>IDENTIFICATION</scope>
</reference>
<proteinExistence type="predicted"/>
<evidence type="ECO:0000256" key="2">
    <source>
        <dbReference type="SAM" id="SignalP"/>
    </source>
</evidence>
<evidence type="ECO:0000313" key="4">
    <source>
        <dbReference type="RefSeq" id="XP_016942169.2"/>
    </source>
</evidence>
<gene>
    <name evidence="4" type="primary">LOC108019055</name>
</gene>
<evidence type="ECO:0000313" key="3">
    <source>
        <dbReference type="Proteomes" id="UP001652628"/>
    </source>
</evidence>
<feature type="chain" id="PRO_5045389144" evidence="2">
    <location>
        <begin position="25"/>
        <end position="344"/>
    </location>
</feature>
<feature type="region of interest" description="Disordered" evidence="1">
    <location>
        <begin position="290"/>
        <end position="317"/>
    </location>
</feature>
<sequence length="344" mass="37584">MPNPPKSYLLRLVILLATINLARMAPRQLIPLDLKDLLGGFNFPEPQEKDQEIPEPRGLYVNLDVGQDGQLDDLQQVLLVTSGLNPSQIAQRRGEDQNLRNQGRHFFRNGGTVFVFSGLGSGGIVNNNTNNINTNATATPAAATTTTTRNTDFIRTPIGYPAGLPMQYFRKRQDDALSPAVSYPDLFGWNEAAFYGGDLGGGYAGLGGLNGGYSPLAGVPLVPITIGNEVRYVPMNLRMYRQLARSPAPAPPPPPPPPAIREQDAQLEEDDISAFGLTPELDVMELEDVEQADEELQSQGQGHSAAGSPGYGILGQRLRPRPLVRRRPLQSLAQNIRRVQYLKR</sequence>
<evidence type="ECO:0000256" key="1">
    <source>
        <dbReference type="SAM" id="MobiDB-lite"/>
    </source>
</evidence>